<organism evidence="2 3">
    <name type="scientific">Eleginops maclovinus</name>
    <name type="common">Patagonian blennie</name>
    <name type="synonym">Eleginus maclovinus</name>
    <dbReference type="NCBI Taxonomy" id="56733"/>
    <lineage>
        <taxon>Eukaryota</taxon>
        <taxon>Metazoa</taxon>
        <taxon>Chordata</taxon>
        <taxon>Craniata</taxon>
        <taxon>Vertebrata</taxon>
        <taxon>Euteleostomi</taxon>
        <taxon>Actinopterygii</taxon>
        <taxon>Neopterygii</taxon>
        <taxon>Teleostei</taxon>
        <taxon>Neoteleostei</taxon>
        <taxon>Acanthomorphata</taxon>
        <taxon>Eupercaria</taxon>
        <taxon>Perciformes</taxon>
        <taxon>Notothenioidei</taxon>
        <taxon>Eleginopidae</taxon>
        <taxon>Eleginops</taxon>
    </lineage>
</organism>
<dbReference type="Proteomes" id="UP001346869">
    <property type="component" value="Unassembled WGS sequence"/>
</dbReference>
<feature type="compositionally biased region" description="Polar residues" evidence="1">
    <location>
        <begin position="156"/>
        <end position="179"/>
    </location>
</feature>
<dbReference type="EMBL" id="JAUZQC010000007">
    <property type="protein sequence ID" value="KAK5868766.1"/>
    <property type="molecule type" value="Genomic_DNA"/>
</dbReference>
<name>A0AAN8AN37_ELEMC</name>
<evidence type="ECO:0000313" key="3">
    <source>
        <dbReference type="Proteomes" id="UP001346869"/>
    </source>
</evidence>
<gene>
    <name evidence="2" type="ORF">PBY51_009752</name>
</gene>
<accession>A0AAN8AN37</accession>
<evidence type="ECO:0000313" key="2">
    <source>
        <dbReference type="EMBL" id="KAK5868766.1"/>
    </source>
</evidence>
<reference evidence="2 3" key="2">
    <citation type="journal article" date="2023" name="Mol. Biol. Evol.">
        <title>Genomics of Secondarily Temperate Adaptation in the Only Non-Antarctic Icefish.</title>
        <authorList>
            <person name="Rivera-Colon A.G."/>
            <person name="Rayamajhi N."/>
            <person name="Minhas B.F."/>
            <person name="Madrigal G."/>
            <person name="Bilyk K.T."/>
            <person name="Yoon V."/>
            <person name="Hune M."/>
            <person name="Gregory S."/>
            <person name="Cheng C.H.C."/>
            <person name="Catchen J.M."/>
        </authorList>
    </citation>
    <scope>NUCLEOTIDE SEQUENCE [LARGE SCALE GENOMIC DNA]</scope>
    <source>
        <strain evidence="2">JMC-PN-2008</strain>
    </source>
</reference>
<proteinExistence type="predicted"/>
<feature type="compositionally biased region" description="Basic and acidic residues" evidence="1">
    <location>
        <begin position="182"/>
        <end position="193"/>
    </location>
</feature>
<reference evidence="2 3" key="1">
    <citation type="journal article" date="2023" name="Genes (Basel)">
        <title>Chromosome-Level Genome Assembly and Circadian Gene Repertoire of the Patagonia Blennie Eleginops maclovinus-The Closest Ancestral Proxy of Antarctic Cryonotothenioids.</title>
        <authorList>
            <person name="Cheng C.C."/>
            <person name="Rivera-Colon A.G."/>
            <person name="Minhas B.F."/>
            <person name="Wilson L."/>
            <person name="Rayamajhi N."/>
            <person name="Vargas-Chacoff L."/>
            <person name="Catchen J.M."/>
        </authorList>
    </citation>
    <scope>NUCLEOTIDE SEQUENCE [LARGE SCALE GENOMIC DNA]</scope>
    <source>
        <strain evidence="2">JMC-PN-2008</strain>
    </source>
</reference>
<feature type="region of interest" description="Disordered" evidence="1">
    <location>
        <begin position="99"/>
        <end position="193"/>
    </location>
</feature>
<keyword evidence="3" id="KW-1185">Reference proteome</keyword>
<sequence length="206" mass="23609">MSTAWLCNIFPMHQYVHQHAYNPIMHQSLTSTPAAMGTQDNNFNMHLPRAWTRRSFAPVTAFHKAAEKPFSSTKQGRWGALHVRIAWRIYYQKQVKKMQHQPNSFHRDLTPEYPESSLPDKESEQPSCFQPHIDSPYKQPAFGNSSDRSEPGKTAGHSNHSNSRFPAECSTSSPAPHNSHTNKREKLGQPLELDEKVIKAHVWKNK</sequence>
<protein>
    <submittedName>
        <fullName evidence="2">Uncharacterized protein</fullName>
    </submittedName>
</protein>
<comment type="caution">
    <text evidence="2">The sequence shown here is derived from an EMBL/GenBank/DDBJ whole genome shotgun (WGS) entry which is preliminary data.</text>
</comment>
<dbReference type="AlphaFoldDB" id="A0AAN8AN37"/>
<evidence type="ECO:0000256" key="1">
    <source>
        <dbReference type="SAM" id="MobiDB-lite"/>
    </source>
</evidence>